<dbReference type="AlphaFoldDB" id="N1QI89"/>
<organism evidence="1 2">
    <name type="scientific">Sphaerulina musiva (strain SO2202)</name>
    <name type="common">Poplar stem canker fungus</name>
    <name type="synonym">Septoria musiva</name>
    <dbReference type="NCBI Taxonomy" id="692275"/>
    <lineage>
        <taxon>Eukaryota</taxon>
        <taxon>Fungi</taxon>
        <taxon>Dikarya</taxon>
        <taxon>Ascomycota</taxon>
        <taxon>Pezizomycotina</taxon>
        <taxon>Dothideomycetes</taxon>
        <taxon>Dothideomycetidae</taxon>
        <taxon>Mycosphaerellales</taxon>
        <taxon>Mycosphaerellaceae</taxon>
        <taxon>Sphaerulina</taxon>
    </lineage>
</organism>
<evidence type="ECO:0000313" key="1">
    <source>
        <dbReference type="EMBL" id="EMF09689.1"/>
    </source>
</evidence>
<reference evidence="1 2" key="1">
    <citation type="journal article" date="2012" name="PLoS Pathog.">
        <title>Diverse lifestyles and strategies of plant pathogenesis encoded in the genomes of eighteen Dothideomycetes fungi.</title>
        <authorList>
            <person name="Ohm R.A."/>
            <person name="Feau N."/>
            <person name="Henrissat B."/>
            <person name="Schoch C.L."/>
            <person name="Horwitz B.A."/>
            <person name="Barry K.W."/>
            <person name="Condon B.J."/>
            <person name="Copeland A.C."/>
            <person name="Dhillon B."/>
            <person name="Glaser F."/>
            <person name="Hesse C.N."/>
            <person name="Kosti I."/>
            <person name="LaButti K."/>
            <person name="Lindquist E.A."/>
            <person name="Lucas S."/>
            <person name="Salamov A.A."/>
            <person name="Bradshaw R.E."/>
            <person name="Ciuffetti L."/>
            <person name="Hamelin R.C."/>
            <person name="Kema G.H.J."/>
            <person name="Lawrence C."/>
            <person name="Scott J.A."/>
            <person name="Spatafora J.W."/>
            <person name="Turgeon B.G."/>
            <person name="de Wit P.J.G.M."/>
            <person name="Zhong S."/>
            <person name="Goodwin S.B."/>
            <person name="Grigoriev I.V."/>
        </authorList>
    </citation>
    <scope>NUCLEOTIDE SEQUENCE [LARGE SCALE GENOMIC DNA]</scope>
    <source>
        <strain evidence="1 2">SO2202</strain>
    </source>
</reference>
<dbReference type="EMBL" id="KB456269">
    <property type="protein sequence ID" value="EMF09689.1"/>
    <property type="molecule type" value="Genomic_DNA"/>
</dbReference>
<dbReference type="Gene3D" id="3.30.70.100">
    <property type="match status" value="2"/>
</dbReference>
<accession>N1QI89</accession>
<gene>
    <name evidence="1" type="ORF">SEPMUDRAFT_166325</name>
</gene>
<sequence length="222" mass="24262">MPTTTELLVCPLSAGSDIGDQQNEAAKVLKEVGGTLKTTDGVQQIQFGTTVEKPDVFELHVDWNSLSHHKTFMATEAYQPFLNRFLTIAGGAPSMLHVDFEPAGGYTKATSAPVTEVATFYFGSKEAPADYLEGARKFAEIFENEKTAGFLGAALGLSHEDNLKSPKEGLEGRAAVLVIGWESVDAHMKVRETQLFKDNIHLLRNGVKDAEVHHVQLMNFVE</sequence>
<dbReference type="OMA" id="TEFSYVT"/>
<name>N1QI89_SPHMS</name>
<protein>
    <recommendedName>
        <fullName evidence="3">ABM domain-containing protein</fullName>
    </recommendedName>
</protein>
<evidence type="ECO:0008006" key="3">
    <source>
        <dbReference type="Google" id="ProtNLM"/>
    </source>
</evidence>
<dbReference type="RefSeq" id="XP_016757810.1">
    <property type="nucleotide sequence ID" value="XM_016908220.1"/>
</dbReference>
<proteinExistence type="predicted"/>
<dbReference type="InterPro" id="IPR011008">
    <property type="entry name" value="Dimeric_a/b-barrel"/>
</dbReference>
<dbReference type="HOGENOM" id="CLU_081631_2_2_1"/>
<dbReference type="SUPFAM" id="SSF54909">
    <property type="entry name" value="Dimeric alpha+beta barrel"/>
    <property type="match status" value="1"/>
</dbReference>
<dbReference type="Proteomes" id="UP000016931">
    <property type="component" value="Unassembled WGS sequence"/>
</dbReference>
<evidence type="ECO:0000313" key="2">
    <source>
        <dbReference type="Proteomes" id="UP000016931"/>
    </source>
</evidence>
<dbReference type="OrthoDB" id="3830579at2759"/>
<keyword evidence="2" id="KW-1185">Reference proteome</keyword>
<dbReference type="GeneID" id="27905357"/>
<dbReference type="eggNOG" id="ENOG502SUTN">
    <property type="taxonomic scope" value="Eukaryota"/>
</dbReference>
<dbReference type="STRING" id="692275.N1QI89"/>